<dbReference type="PANTHER" id="PTHR36111:SF2">
    <property type="entry name" value="INNER MEMBRANE PROTEIN"/>
    <property type="match status" value="1"/>
</dbReference>
<gene>
    <name evidence="2" type="ORF">EDD62_0464</name>
</gene>
<feature type="transmembrane region" description="Helical" evidence="1">
    <location>
        <begin position="44"/>
        <end position="70"/>
    </location>
</feature>
<organism evidence="2 3">
    <name type="scientific">Abyssicoccus albus</name>
    <dbReference type="NCBI Taxonomy" id="1817405"/>
    <lineage>
        <taxon>Bacteria</taxon>
        <taxon>Bacillati</taxon>
        <taxon>Bacillota</taxon>
        <taxon>Bacilli</taxon>
        <taxon>Bacillales</taxon>
        <taxon>Abyssicoccaceae</taxon>
    </lineage>
</organism>
<dbReference type="EMBL" id="RKRK01000002">
    <property type="protein sequence ID" value="RPF57829.1"/>
    <property type="molecule type" value="Genomic_DNA"/>
</dbReference>
<evidence type="ECO:0008006" key="4">
    <source>
        <dbReference type="Google" id="ProtNLM"/>
    </source>
</evidence>
<feature type="transmembrane region" description="Helical" evidence="1">
    <location>
        <begin position="103"/>
        <end position="125"/>
    </location>
</feature>
<feature type="transmembrane region" description="Helical" evidence="1">
    <location>
        <begin position="6"/>
        <end position="28"/>
    </location>
</feature>
<feature type="transmembrane region" description="Helical" evidence="1">
    <location>
        <begin position="218"/>
        <end position="237"/>
    </location>
</feature>
<accession>A0A3N5BMP9</accession>
<keyword evidence="1" id="KW-1133">Transmembrane helix</keyword>
<proteinExistence type="predicted"/>
<keyword evidence="3" id="KW-1185">Reference proteome</keyword>
<reference evidence="2 3" key="1">
    <citation type="submission" date="2018-11" db="EMBL/GenBank/DDBJ databases">
        <title>Genomic Encyclopedia of Type Strains, Phase IV (KMG-IV): sequencing the most valuable type-strain genomes for metagenomic binning, comparative biology and taxonomic classification.</title>
        <authorList>
            <person name="Goeker M."/>
        </authorList>
    </citation>
    <scope>NUCLEOTIDE SEQUENCE [LARGE SCALE GENOMIC DNA]</scope>
    <source>
        <strain evidence="2 3">DSM 29158</strain>
    </source>
</reference>
<dbReference type="Proteomes" id="UP000277108">
    <property type="component" value="Unassembled WGS sequence"/>
</dbReference>
<dbReference type="Pfam" id="PF04474">
    <property type="entry name" value="DUF554"/>
    <property type="match status" value="1"/>
</dbReference>
<sequence length="238" mass="25377">MGWFHIALLGAVINALAIVIGGVIGLFLTKIPENLKDTIMKIQGLIIIVLGIQMAVQADDIILLLLALILGSTVGEFIQLELRLNQFGHWMEFKLGDKHAGNLSQGFITGTLIFVVGAMGIIGALDSGIRGNHEVLITKGIMDGFIALVMTTAYGSGVIIAAIPTLLYEGGLSLLATQVDKVVPESILNEMIAQITASGGVIIIAIGLNMLNITKMRVANMIPGIFMAILFVYIYSIF</sequence>
<protein>
    <recommendedName>
        <fullName evidence="4">Membrane protein YdfK</fullName>
    </recommendedName>
</protein>
<feature type="transmembrane region" description="Helical" evidence="1">
    <location>
        <begin position="145"/>
        <end position="167"/>
    </location>
</feature>
<evidence type="ECO:0000313" key="2">
    <source>
        <dbReference type="EMBL" id="RPF57829.1"/>
    </source>
</evidence>
<comment type="caution">
    <text evidence="2">The sequence shown here is derived from an EMBL/GenBank/DDBJ whole genome shotgun (WGS) entry which is preliminary data.</text>
</comment>
<dbReference type="PANTHER" id="PTHR36111">
    <property type="entry name" value="INNER MEMBRANE PROTEIN-RELATED"/>
    <property type="match status" value="1"/>
</dbReference>
<keyword evidence="1" id="KW-0472">Membrane</keyword>
<dbReference type="AlphaFoldDB" id="A0A3N5BMP9"/>
<dbReference type="InterPro" id="IPR007563">
    <property type="entry name" value="DUF554"/>
</dbReference>
<evidence type="ECO:0000256" key="1">
    <source>
        <dbReference type="SAM" id="Phobius"/>
    </source>
</evidence>
<name>A0A3N5BMP9_9BACL</name>
<keyword evidence="1" id="KW-0812">Transmembrane</keyword>
<evidence type="ECO:0000313" key="3">
    <source>
        <dbReference type="Proteomes" id="UP000277108"/>
    </source>
</evidence>
<feature type="transmembrane region" description="Helical" evidence="1">
    <location>
        <begin position="191"/>
        <end position="211"/>
    </location>
</feature>